<feature type="compositionally biased region" description="Low complexity" evidence="1">
    <location>
        <begin position="207"/>
        <end position="220"/>
    </location>
</feature>
<reference evidence="2" key="1">
    <citation type="submission" date="2018-05" db="EMBL/GenBank/DDBJ databases">
        <title>Effector identification in a new, highly contiguous assembly of the strawberry crown rot pathogen Phytophthora cactorum.</title>
        <authorList>
            <person name="Armitage A.D."/>
            <person name="Nellist C.F."/>
            <person name="Bates H."/>
            <person name="Vickerstaff R.J."/>
            <person name="Harrison R.J."/>
        </authorList>
    </citation>
    <scope>NUCLEOTIDE SEQUENCE</scope>
    <source>
        <strain evidence="2">P421</strain>
    </source>
</reference>
<accession>A0A8T1KD54</accession>
<feature type="region of interest" description="Disordered" evidence="1">
    <location>
        <begin position="269"/>
        <end position="288"/>
    </location>
</feature>
<evidence type="ECO:0000256" key="1">
    <source>
        <dbReference type="SAM" id="MobiDB-lite"/>
    </source>
</evidence>
<gene>
    <name evidence="2" type="ORF">PC129_g11347</name>
</gene>
<feature type="compositionally biased region" description="Low complexity" evidence="1">
    <location>
        <begin position="274"/>
        <end position="288"/>
    </location>
</feature>
<feature type="region of interest" description="Disordered" evidence="1">
    <location>
        <begin position="183"/>
        <end position="233"/>
    </location>
</feature>
<proteinExistence type="predicted"/>
<sequence length="288" mass="32415">MEDMSGDLGAIMNAPALPKPPRYKGSSMQERRYFLRAYYTYFHALKAFQTEHNRPFVKTVGSCIEQAKKTAFEDYAALDVAMKKLSVDTKLVEAESRVNRLQANMYKILEDHNMVDVMFDREQKKLVKYLVAGLEPATFREEIQRRIDQEQNKRYKSNVIEFSKWLTQLLASFMVWKKSILSQNESQKSRPPGPARVGGATAANSQSVSGTAKAAGATSASPPPTDTSVRKKPRWPCLKCQSNDHLVKDCPLVQPGEAKQLVEEFRAARANKFTTQSPSTTSAAPMKR</sequence>
<comment type="caution">
    <text evidence="2">The sequence shown here is derived from an EMBL/GenBank/DDBJ whole genome shotgun (WGS) entry which is preliminary data.</text>
</comment>
<organism evidence="2 3">
    <name type="scientific">Phytophthora cactorum</name>
    <dbReference type="NCBI Taxonomy" id="29920"/>
    <lineage>
        <taxon>Eukaryota</taxon>
        <taxon>Sar</taxon>
        <taxon>Stramenopiles</taxon>
        <taxon>Oomycota</taxon>
        <taxon>Peronosporomycetes</taxon>
        <taxon>Peronosporales</taxon>
        <taxon>Peronosporaceae</taxon>
        <taxon>Phytophthora</taxon>
    </lineage>
</organism>
<name>A0A8T1KD54_9STRA</name>
<evidence type="ECO:0000313" key="2">
    <source>
        <dbReference type="EMBL" id="KAG3217826.1"/>
    </source>
</evidence>
<dbReference type="EMBL" id="RCMV01000397">
    <property type="protein sequence ID" value="KAG3217826.1"/>
    <property type="molecule type" value="Genomic_DNA"/>
</dbReference>
<protein>
    <submittedName>
        <fullName evidence="2">Uncharacterized protein</fullName>
    </submittedName>
</protein>
<dbReference type="Proteomes" id="UP000760860">
    <property type="component" value="Unassembled WGS sequence"/>
</dbReference>
<evidence type="ECO:0000313" key="3">
    <source>
        <dbReference type="Proteomes" id="UP000760860"/>
    </source>
</evidence>
<dbReference type="AlphaFoldDB" id="A0A8T1KD54"/>
<dbReference type="VEuPathDB" id="FungiDB:PC110_g674"/>